<dbReference type="EMBL" id="JAGGLU010000001">
    <property type="protein sequence ID" value="MBP2057001.1"/>
    <property type="molecule type" value="Genomic_DNA"/>
</dbReference>
<sequence>MVRRGNQQPTFRYTAKYSQTEGDQAAALSAAYDLKPHPWQKMVLQDWLATNEYGALLNSYCILEVPRQNGKTGVSDPRETWGLVKRGEQILHTAQEFQTAKKAFDRLRKKFGTCKNDPFAEYPELNALVDHYTVSAGQMVLDLVNGGHIEFRTRGSNSDMGRGGTFDLVVIDEAQSYTEAQDAALSPLNSAAPSGSPQTILMGTPPTPEAVHKGFIFSNSIKMLHDNPKPGMCLHQWSVEQVGDPLDKKRWYRTNPSLGFQLLESALDKDSISMAPDMFAREHLGFINLDEIFNSDLAIDPEKWQACVSDSTKPEGKTAYGIKFSLDGSRVSLCGAVIPKNGKARISLIKEEPTSIGLTWLVDWLSDRYTKASCVVIDGKNGVDILIDRIKPIWRAKTSIVRPSATEMIDCASLLINSINENKLTWYQGQEMLNQSAITATKRKIAGGFGFGGDQSGPIEACSLALWGAKHSKRNPKRKMRIG</sequence>
<dbReference type="Gene3D" id="3.40.50.300">
    <property type="entry name" value="P-loop containing nucleotide triphosphate hydrolases"/>
    <property type="match status" value="1"/>
</dbReference>
<dbReference type="Proteomes" id="UP001519292">
    <property type="component" value="Unassembled WGS sequence"/>
</dbReference>
<evidence type="ECO:0000313" key="1">
    <source>
        <dbReference type="EMBL" id="MBP2057001.1"/>
    </source>
</evidence>
<dbReference type="RefSeq" id="WP_209685406.1">
    <property type="nucleotide sequence ID" value="NZ_JAGGLU010000001.1"/>
</dbReference>
<evidence type="ECO:0008006" key="3">
    <source>
        <dbReference type="Google" id="ProtNLM"/>
    </source>
</evidence>
<organism evidence="1 2">
    <name type="scientific">Lactobacillus colini</name>
    <dbReference type="NCBI Taxonomy" id="1819254"/>
    <lineage>
        <taxon>Bacteria</taxon>
        <taxon>Bacillati</taxon>
        <taxon>Bacillota</taxon>
        <taxon>Bacilli</taxon>
        <taxon>Lactobacillales</taxon>
        <taxon>Lactobacillaceae</taxon>
        <taxon>Lactobacillus</taxon>
    </lineage>
</organism>
<name>A0ABS4MCD6_9LACO</name>
<gene>
    <name evidence="1" type="ORF">J2Z60_000163</name>
</gene>
<dbReference type="InterPro" id="IPR027417">
    <property type="entry name" value="P-loop_NTPase"/>
</dbReference>
<comment type="caution">
    <text evidence="1">The sequence shown here is derived from an EMBL/GenBank/DDBJ whole genome shotgun (WGS) entry which is preliminary data.</text>
</comment>
<reference evidence="1 2" key="1">
    <citation type="submission" date="2021-03" db="EMBL/GenBank/DDBJ databases">
        <title>Genomic Encyclopedia of Type Strains, Phase IV (KMG-IV): sequencing the most valuable type-strain genomes for metagenomic binning, comparative biology and taxonomic classification.</title>
        <authorList>
            <person name="Goeker M."/>
        </authorList>
    </citation>
    <scope>NUCLEOTIDE SEQUENCE [LARGE SCALE GENOMIC DNA]</scope>
    <source>
        <strain evidence="1 2">DSM 101872</strain>
    </source>
</reference>
<proteinExistence type="predicted"/>
<evidence type="ECO:0000313" key="2">
    <source>
        <dbReference type="Proteomes" id="UP001519292"/>
    </source>
</evidence>
<protein>
    <recommendedName>
        <fullName evidence="3">Terminase</fullName>
    </recommendedName>
</protein>
<accession>A0ABS4MCD6</accession>
<keyword evidence="2" id="KW-1185">Reference proteome</keyword>